<dbReference type="Proteomes" id="UP001447842">
    <property type="component" value="Chromosome"/>
</dbReference>
<evidence type="ECO:0000256" key="10">
    <source>
        <dbReference type="ARBA" id="ARBA00023264"/>
    </source>
</evidence>
<evidence type="ECO:0000313" key="14">
    <source>
        <dbReference type="Proteomes" id="UP001447842"/>
    </source>
</evidence>
<keyword evidence="9 13" id="KW-0456">Lyase</keyword>
<evidence type="ECO:0000256" key="2">
    <source>
        <dbReference type="ARBA" id="ARBA00005189"/>
    </source>
</evidence>
<dbReference type="Pfam" id="PF02666">
    <property type="entry name" value="PS_Dcarbxylase"/>
    <property type="match status" value="1"/>
</dbReference>
<evidence type="ECO:0000256" key="4">
    <source>
        <dbReference type="ARBA" id="ARBA00022516"/>
    </source>
</evidence>
<evidence type="ECO:0000256" key="8">
    <source>
        <dbReference type="ARBA" id="ARBA00023209"/>
    </source>
</evidence>
<name>A0ABZ3HCM8_9BACT</name>
<reference evidence="13 14" key="1">
    <citation type="submission" date="2024-03" db="EMBL/GenBank/DDBJ databases">
        <title>Sulfurimonas sp. HSL3-1.</title>
        <authorList>
            <person name="Wang S."/>
        </authorList>
    </citation>
    <scope>NUCLEOTIDE SEQUENCE [LARGE SCALE GENOMIC DNA]</scope>
    <source>
        <strain evidence="13 14">HSL3-1</strain>
    </source>
</reference>
<dbReference type="NCBIfam" id="NF003038">
    <property type="entry name" value="PRK03934.1"/>
    <property type="match status" value="1"/>
</dbReference>
<dbReference type="GO" id="GO:0004609">
    <property type="term" value="F:phosphatidylserine decarboxylase activity"/>
    <property type="evidence" value="ECO:0007669"/>
    <property type="project" value="UniProtKB-EC"/>
</dbReference>
<gene>
    <name evidence="13" type="ORF">WCY31_06095</name>
</gene>
<evidence type="ECO:0000256" key="6">
    <source>
        <dbReference type="ARBA" id="ARBA00023098"/>
    </source>
</evidence>
<dbReference type="InterPro" id="IPR033177">
    <property type="entry name" value="PSD-B"/>
</dbReference>
<keyword evidence="7" id="KW-0865">Zymogen</keyword>
<dbReference type="EMBL" id="CP147920">
    <property type="protein sequence ID" value="XAU16277.1"/>
    <property type="molecule type" value="Genomic_DNA"/>
</dbReference>
<proteinExistence type="predicted"/>
<dbReference type="NCBIfam" id="TIGR00163">
    <property type="entry name" value="PS_decarb"/>
    <property type="match status" value="1"/>
</dbReference>
<comment type="cofactor">
    <cofactor evidence="1">
        <name>pyruvate</name>
        <dbReference type="ChEBI" id="CHEBI:15361"/>
    </cofactor>
</comment>
<dbReference type="EC" id="4.1.1.65" evidence="3"/>
<dbReference type="RefSeq" id="WP_345973690.1">
    <property type="nucleotide sequence ID" value="NZ_CP147920.1"/>
</dbReference>
<keyword evidence="11" id="KW-0670">Pyruvate</keyword>
<keyword evidence="5" id="KW-0210">Decarboxylase</keyword>
<dbReference type="PANTHER" id="PTHR10067">
    <property type="entry name" value="PHOSPHATIDYLSERINE DECARBOXYLASE"/>
    <property type="match status" value="1"/>
</dbReference>
<evidence type="ECO:0000256" key="11">
    <source>
        <dbReference type="ARBA" id="ARBA00023317"/>
    </source>
</evidence>
<comment type="pathway">
    <text evidence="2">Lipid metabolism.</text>
</comment>
<evidence type="ECO:0000256" key="9">
    <source>
        <dbReference type="ARBA" id="ARBA00023239"/>
    </source>
</evidence>
<evidence type="ECO:0000256" key="5">
    <source>
        <dbReference type="ARBA" id="ARBA00022793"/>
    </source>
</evidence>
<keyword evidence="4" id="KW-0444">Lipid biosynthesis</keyword>
<evidence type="ECO:0000256" key="12">
    <source>
        <dbReference type="ARBA" id="ARBA00024326"/>
    </source>
</evidence>
<comment type="pathway">
    <text evidence="12">Phospholipid metabolism; phosphatidylethanolamine biosynthesis.</text>
</comment>
<sequence>MTRHITNTISQQFGRFASKEFPRWFQKIVNQGYVSIMGLDMSEFYAPSTYRSLNALFTRTLKASRHFSNDADDLISPCDSLITECGDLDATRALQIKGMSYCVRELLGSEIDDANKDRIEHGQFMNFYLSPRDYHRYHVPTNMKVLKAVHIPGKLYPVNMPSLNKRADLFIENERVVLECENQQGRLFYLVLVGALNVGKMQVSFEPRIQTNADAQQPTAYAFDDLYLKKGDDFGCFEMGSTIVMITEKAGMALSVEAGRKVRFGDTIAKLS</sequence>
<dbReference type="InterPro" id="IPR003817">
    <property type="entry name" value="PS_Dcarbxylase"/>
</dbReference>
<organism evidence="13 14">
    <name type="scientific">Sulfurimonas diazotrophicus</name>
    <dbReference type="NCBI Taxonomy" id="3131939"/>
    <lineage>
        <taxon>Bacteria</taxon>
        <taxon>Pseudomonadati</taxon>
        <taxon>Campylobacterota</taxon>
        <taxon>Epsilonproteobacteria</taxon>
        <taxon>Campylobacterales</taxon>
        <taxon>Sulfurimonadaceae</taxon>
        <taxon>Sulfurimonas</taxon>
    </lineage>
</organism>
<evidence type="ECO:0000256" key="3">
    <source>
        <dbReference type="ARBA" id="ARBA00012243"/>
    </source>
</evidence>
<dbReference type="PANTHER" id="PTHR10067:SF6">
    <property type="entry name" value="PHOSPHATIDYLSERINE DECARBOXYLASE PROENZYME, MITOCHONDRIAL"/>
    <property type="match status" value="1"/>
</dbReference>
<keyword evidence="8" id="KW-0594">Phospholipid biosynthesis</keyword>
<evidence type="ECO:0000313" key="13">
    <source>
        <dbReference type="EMBL" id="XAU16277.1"/>
    </source>
</evidence>
<evidence type="ECO:0000256" key="1">
    <source>
        <dbReference type="ARBA" id="ARBA00001928"/>
    </source>
</evidence>
<accession>A0ABZ3HCM8</accession>
<keyword evidence="14" id="KW-1185">Reference proteome</keyword>
<protein>
    <recommendedName>
        <fullName evidence="3">phosphatidylserine decarboxylase</fullName>
        <ecNumber evidence="3">4.1.1.65</ecNumber>
    </recommendedName>
</protein>
<keyword evidence="10" id="KW-1208">Phospholipid metabolism</keyword>
<evidence type="ECO:0000256" key="7">
    <source>
        <dbReference type="ARBA" id="ARBA00023145"/>
    </source>
</evidence>
<keyword evidence="6" id="KW-0443">Lipid metabolism</keyword>